<evidence type="ECO:0000313" key="2">
    <source>
        <dbReference type="EMBL" id="CAF4440525.1"/>
    </source>
</evidence>
<dbReference type="Proteomes" id="UP000663881">
    <property type="component" value="Unassembled WGS sequence"/>
</dbReference>
<accession>A0A820RKB2</accession>
<reference evidence="2" key="1">
    <citation type="submission" date="2021-02" db="EMBL/GenBank/DDBJ databases">
        <authorList>
            <person name="Nowell W R."/>
        </authorList>
    </citation>
    <scope>NUCLEOTIDE SEQUENCE</scope>
</reference>
<feature type="compositionally biased region" description="Polar residues" evidence="1">
    <location>
        <begin position="1"/>
        <end position="10"/>
    </location>
</feature>
<proteinExistence type="predicted"/>
<sequence>MTFTPRSDYNQKQSQPQAIIQQDNHQYMKSNREIPRISAFFSTDITTVPSNNKLPDIIESPVSVRNYIQPLDTTNQHNNIIQSSLYSLPETKPINDKNDEIKLQLLLEQLDKR</sequence>
<gene>
    <name evidence="2" type="ORF">OKA104_LOCUS53600</name>
</gene>
<feature type="region of interest" description="Disordered" evidence="1">
    <location>
        <begin position="1"/>
        <end position="20"/>
    </location>
</feature>
<dbReference type="AlphaFoldDB" id="A0A820RKB2"/>
<dbReference type="EMBL" id="CAJOAY010033733">
    <property type="protein sequence ID" value="CAF4440525.1"/>
    <property type="molecule type" value="Genomic_DNA"/>
</dbReference>
<feature type="compositionally biased region" description="Low complexity" evidence="1">
    <location>
        <begin position="11"/>
        <end position="20"/>
    </location>
</feature>
<name>A0A820RKB2_9BILA</name>
<organism evidence="2 3">
    <name type="scientific">Adineta steineri</name>
    <dbReference type="NCBI Taxonomy" id="433720"/>
    <lineage>
        <taxon>Eukaryota</taxon>
        <taxon>Metazoa</taxon>
        <taxon>Spiralia</taxon>
        <taxon>Gnathifera</taxon>
        <taxon>Rotifera</taxon>
        <taxon>Eurotatoria</taxon>
        <taxon>Bdelloidea</taxon>
        <taxon>Adinetida</taxon>
        <taxon>Adinetidae</taxon>
        <taxon>Adineta</taxon>
    </lineage>
</organism>
<feature type="non-terminal residue" evidence="2">
    <location>
        <position position="1"/>
    </location>
</feature>
<evidence type="ECO:0000256" key="1">
    <source>
        <dbReference type="SAM" id="MobiDB-lite"/>
    </source>
</evidence>
<protein>
    <submittedName>
        <fullName evidence="2">Uncharacterized protein</fullName>
    </submittedName>
</protein>
<evidence type="ECO:0000313" key="3">
    <source>
        <dbReference type="Proteomes" id="UP000663881"/>
    </source>
</evidence>
<comment type="caution">
    <text evidence="2">The sequence shown here is derived from an EMBL/GenBank/DDBJ whole genome shotgun (WGS) entry which is preliminary data.</text>
</comment>